<keyword evidence="6" id="KW-0804">Transcription</keyword>
<dbReference type="GO" id="GO:0003677">
    <property type="term" value="F:DNA binding"/>
    <property type="evidence" value="ECO:0007669"/>
    <property type="project" value="InterPro"/>
</dbReference>
<dbReference type="Pfam" id="PF04997">
    <property type="entry name" value="RNA_pol_Rpb1_1"/>
    <property type="match status" value="1"/>
</dbReference>
<dbReference type="EC" id="2.7.7.6" evidence="2"/>
<dbReference type="Gene3D" id="4.10.860.120">
    <property type="entry name" value="RNA polymerase II, clamp domain"/>
    <property type="match status" value="1"/>
</dbReference>
<evidence type="ECO:0000256" key="4">
    <source>
        <dbReference type="ARBA" id="ARBA00022679"/>
    </source>
</evidence>
<evidence type="ECO:0000313" key="9">
    <source>
        <dbReference type="Proteomes" id="UP000008312"/>
    </source>
</evidence>
<comment type="similarity">
    <text evidence="1">Belongs to the RNA polymerase beta' chain family.</text>
</comment>
<dbReference type="RefSeq" id="XP_012895431.1">
    <property type="nucleotide sequence ID" value="XM_013039977.1"/>
</dbReference>
<keyword evidence="5" id="KW-0548">Nucleotidyltransferase</keyword>
<protein>
    <recommendedName>
        <fullName evidence="2">DNA-directed RNA polymerase</fullName>
        <ecNumber evidence="2">2.7.7.6</ecNumber>
    </recommendedName>
</protein>
<dbReference type="SUPFAM" id="SSF64484">
    <property type="entry name" value="beta and beta-prime subunits of DNA dependent RNA-polymerase"/>
    <property type="match status" value="1"/>
</dbReference>
<sequence length="135" mass="15680">MESKTAPLTHEIKRTRFCYYFPEEIKKLSVKKITNPVAFDGDGNPIPGGLYDPALGTNEYHVKCPTCFRNFDNCPGHLGHIELELPIYNPMLFSLLLKILRCSCQNCHHFKMNKKYVKKFEIRFRLLLVLASRFA</sequence>
<dbReference type="PANTHER" id="PTHR19376">
    <property type="entry name" value="DNA-DIRECTED RNA POLYMERASE"/>
    <property type="match status" value="1"/>
</dbReference>
<evidence type="ECO:0000256" key="1">
    <source>
        <dbReference type="ARBA" id="ARBA00006460"/>
    </source>
</evidence>
<dbReference type="PANTHER" id="PTHR19376:SF11">
    <property type="entry name" value="DNA-DIRECTED RNA POLYMERASE I SUBUNIT RPA1"/>
    <property type="match status" value="1"/>
</dbReference>
<dbReference type="GO" id="GO:0005736">
    <property type="term" value="C:RNA polymerase I complex"/>
    <property type="evidence" value="ECO:0007669"/>
    <property type="project" value="TreeGrafter"/>
</dbReference>
<keyword evidence="3" id="KW-0240">DNA-directed RNA polymerase</keyword>
<dbReference type="InterPro" id="IPR007080">
    <property type="entry name" value="RNA_pol_Rpb1_1"/>
</dbReference>
<dbReference type="GO" id="GO:0003899">
    <property type="term" value="F:DNA-directed RNA polymerase activity"/>
    <property type="evidence" value="ECO:0007669"/>
    <property type="project" value="UniProtKB-EC"/>
</dbReference>
<dbReference type="InterPro" id="IPR044893">
    <property type="entry name" value="RNA_pol_Rpb1_clamp_domain"/>
</dbReference>
<keyword evidence="4" id="KW-0808">Transferase</keyword>
<evidence type="ECO:0000256" key="6">
    <source>
        <dbReference type="ARBA" id="ARBA00023163"/>
    </source>
</evidence>
<evidence type="ECO:0000256" key="3">
    <source>
        <dbReference type="ARBA" id="ARBA00022478"/>
    </source>
</evidence>
<proteinExistence type="inferred from homology"/>
<dbReference type="OrthoDB" id="203215at2759"/>
<dbReference type="FunFam" id="4.10.860.120:FF:000006">
    <property type="entry name" value="DNA-directed RNA polymerase subunit"/>
    <property type="match status" value="1"/>
</dbReference>
<keyword evidence="9" id="KW-1185">Reference proteome</keyword>
<name>D8LZZ4_BLAHO</name>
<evidence type="ECO:0000259" key="7">
    <source>
        <dbReference type="Pfam" id="PF04997"/>
    </source>
</evidence>
<gene>
    <name evidence="8" type="ORF">GSBLH_T00001557001</name>
</gene>
<reference evidence="8" key="1">
    <citation type="submission" date="2010-02" db="EMBL/GenBank/DDBJ databases">
        <title>Sequencing and annotation of the Blastocystis hominis genome.</title>
        <authorList>
            <person name="Wincker P."/>
        </authorList>
    </citation>
    <scope>NUCLEOTIDE SEQUENCE</scope>
    <source>
        <strain evidence="8">Singapore isolate B</strain>
    </source>
</reference>
<evidence type="ECO:0000313" key="8">
    <source>
        <dbReference type="EMBL" id="CBK21383.2"/>
    </source>
</evidence>
<dbReference type="InterPro" id="IPR045867">
    <property type="entry name" value="DNA-dir_RpoC_beta_prime"/>
</dbReference>
<dbReference type="GeneID" id="24918800"/>
<evidence type="ECO:0000256" key="5">
    <source>
        <dbReference type="ARBA" id="ARBA00022695"/>
    </source>
</evidence>
<dbReference type="Proteomes" id="UP000008312">
    <property type="component" value="Unassembled WGS sequence"/>
</dbReference>
<dbReference type="AlphaFoldDB" id="D8LZZ4"/>
<evidence type="ECO:0000256" key="2">
    <source>
        <dbReference type="ARBA" id="ARBA00012418"/>
    </source>
</evidence>
<accession>D8LZZ4</accession>
<dbReference type="EMBL" id="FN668642">
    <property type="protein sequence ID" value="CBK21383.2"/>
    <property type="molecule type" value="Genomic_DNA"/>
</dbReference>
<dbReference type="GO" id="GO:0006351">
    <property type="term" value="P:DNA-templated transcription"/>
    <property type="evidence" value="ECO:0007669"/>
    <property type="project" value="InterPro"/>
</dbReference>
<feature type="domain" description="RNA polymerase Rpb1" evidence="7">
    <location>
        <begin position="10"/>
        <end position="116"/>
    </location>
</feature>
<organism evidence="8">
    <name type="scientific">Blastocystis hominis</name>
    <dbReference type="NCBI Taxonomy" id="12968"/>
    <lineage>
        <taxon>Eukaryota</taxon>
        <taxon>Sar</taxon>
        <taxon>Stramenopiles</taxon>
        <taxon>Bigyra</taxon>
        <taxon>Opalozoa</taxon>
        <taxon>Opalinata</taxon>
        <taxon>Blastocystidae</taxon>
        <taxon>Blastocystis</taxon>
    </lineage>
</organism>
<dbReference type="InParanoid" id="D8LZZ4"/>